<evidence type="ECO:0000256" key="5">
    <source>
        <dbReference type="SAM" id="MobiDB-lite"/>
    </source>
</evidence>
<dbReference type="EMBL" id="JXXN02001087">
    <property type="protein sequence ID" value="THD25564.1"/>
    <property type="molecule type" value="Genomic_DNA"/>
</dbReference>
<organism evidence="6 7">
    <name type="scientific">Fasciola hepatica</name>
    <name type="common">Liver fluke</name>
    <dbReference type="NCBI Taxonomy" id="6192"/>
    <lineage>
        <taxon>Eukaryota</taxon>
        <taxon>Metazoa</taxon>
        <taxon>Spiralia</taxon>
        <taxon>Lophotrochozoa</taxon>
        <taxon>Platyhelminthes</taxon>
        <taxon>Trematoda</taxon>
        <taxon>Digenea</taxon>
        <taxon>Plagiorchiida</taxon>
        <taxon>Echinostomata</taxon>
        <taxon>Echinostomatoidea</taxon>
        <taxon>Fasciolidae</taxon>
        <taxon>Fasciola</taxon>
    </lineage>
</organism>
<accession>A0A4E0RHP5</accession>
<sequence length="677" mass="75951">MELDSSKYYLEAAHLTDEDIREPPIYTEAATDEIPSVGPDDALEDIVGEFREQESKLRAKENLESLGKIVQLQYFAPTVDEFFRSYLLRNEFTDTLNAFQIEWFTKLHKGQLDVENLESAPHIYKQNEELSDNVTRLKNENKALRSKLETCEEARKKIQNERDYHVLKHRRLIQEKDQLIVEIKRLKAHYAEYEPLLRQLHHKYEIAMKEKTLNRVERDRAIGQAEGLRSALVSLQKLGLNSDESSTEFKRTPQSTLAQGKCSPIPSTMEPVQGARPVGPKSTGVMRRSFGGLIAEMPPDRKINPLLDRVKQGASSHTRLTSRKLNEKVRVHDSACTSVAVHAEQPWLCTTGDDKSWKLWSVSNMALITQKTSAHDSWIASADFQPKGNILATAGGDGTVRLWQLEMKPEIVPTEDVEKMSDKLKRAKKTTTNPEPKQLTELKHHTGAVWSVDWHWDGRFLASAGLDNTVCLWDVTVAQEVAQLSANAECRVALRKHCGSVNSVQFLPYGNILVSASTDKSVLLWDARTGINVHTFLGHQSSVSSAVFNQQGTYVASGDSSGVIRFWDLRLTSATASFSLPREDADGSSPICTTTVLDLAKGRKKRLPLNVNQVVYDLSGEYLAAACNDGRVCYIEVPTGQIFSLYAHEDAVQSVTFDWNTELLYSASSDGQVCSWN</sequence>
<evidence type="ECO:0000256" key="1">
    <source>
        <dbReference type="ARBA" id="ARBA00022574"/>
    </source>
</evidence>
<feature type="repeat" description="WD" evidence="3">
    <location>
        <begin position="536"/>
        <end position="577"/>
    </location>
</feature>
<dbReference type="InterPro" id="IPR015943">
    <property type="entry name" value="WD40/YVTN_repeat-like_dom_sf"/>
</dbReference>
<keyword evidence="2" id="KW-0677">Repeat</keyword>
<keyword evidence="7" id="KW-1185">Reference proteome</keyword>
<dbReference type="PROSITE" id="PS50082">
    <property type="entry name" value="WD_REPEATS_2"/>
    <property type="match status" value="6"/>
</dbReference>
<keyword evidence="4" id="KW-0175">Coiled coil</keyword>
<dbReference type="CDD" id="cd00200">
    <property type="entry name" value="WD40"/>
    <property type="match status" value="1"/>
</dbReference>
<dbReference type="AlphaFoldDB" id="A0A4E0RHP5"/>
<feature type="repeat" description="WD" evidence="3">
    <location>
        <begin position="372"/>
        <end position="406"/>
    </location>
</feature>
<gene>
    <name evidence="6" type="ORF">D915_003675</name>
</gene>
<dbReference type="PANTHER" id="PTHR14604:SF3">
    <property type="entry name" value="SPERM-ASSOCIATED ANTIGEN 16 PROTEIN"/>
    <property type="match status" value="1"/>
</dbReference>
<dbReference type="Proteomes" id="UP000230066">
    <property type="component" value="Unassembled WGS sequence"/>
</dbReference>
<feature type="repeat" description="WD" evidence="3">
    <location>
        <begin position="494"/>
        <end position="535"/>
    </location>
</feature>
<dbReference type="PROSITE" id="PS50294">
    <property type="entry name" value="WD_REPEATS_REGION"/>
    <property type="match status" value="5"/>
</dbReference>
<reference evidence="6" key="1">
    <citation type="submission" date="2019-03" db="EMBL/GenBank/DDBJ databases">
        <title>Improved annotation for the trematode Fasciola hepatica.</title>
        <authorList>
            <person name="Choi Y.-J."/>
            <person name="Martin J."/>
            <person name="Mitreva M."/>
        </authorList>
    </citation>
    <scope>NUCLEOTIDE SEQUENCE [LARGE SCALE GENOMIC DNA]</scope>
</reference>
<dbReference type="PANTHER" id="PTHR14604">
    <property type="entry name" value="WD40 REPEAT PF20"/>
    <property type="match status" value="1"/>
</dbReference>
<dbReference type="SMART" id="SM00320">
    <property type="entry name" value="WD40"/>
    <property type="match status" value="7"/>
</dbReference>
<feature type="repeat" description="WD" evidence="3">
    <location>
        <begin position="329"/>
        <end position="370"/>
    </location>
</feature>
<dbReference type="InterPro" id="IPR036322">
    <property type="entry name" value="WD40_repeat_dom_sf"/>
</dbReference>
<dbReference type="Gene3D" id="2.130.10.10">
    <property type="entry name" value="YVTN repeat-like/Quinoprotein amine dehydrogenase"/>
    <property type="match status" value="4"/>
</dbReference>
<feature type="coiled-coil region" evidence="4">
    <location>
        <begin position="127"/>
        <end position="189"/>
    </location>
</feature>
<evidence type="ECO:0000256" key="4">
    <source>
        <dbReference type="SAM" id="Coils"/>
    </source>
</evidence>
<dbReference type="InterPro" id="IPR001680">
    <property type="entry name" value="WD40_rpt"/>
</dbReference>
<dbReference type="InterPro" id="IPR020472">
    <property type="entry name" value="WD40_PAC1"/>
</dbReference>
<keyword evidence="1 3" id="KW-0853">WD repeat</keyword>
<dbReference type="Pfam" id="PF00400">
    <property type="entry name" value="WD40"/>
    <property type="match status" value="6"/>
</dbReference>
<feature type="repeat" description="WD" evidence="3">
    <location>
        <begin position="645"/>
        <end position="677"/>
    </location>
</feature>
<dbReference type="SUPFAM" id="SSF50978">
    <property type="entry name" value="WD40 repeat-like"/>
    <property type="match status" value="1"/>
</dbReference>
<proteinExistence type="predicted"/>
<dbReference type="PROSITE" id="PS00678">
    <property type="entry name" value="WD_REPEATS_1"/>
    <property type="match status" value="2"/>
</dbReference>
<dbReference type="InterPro" id="IPR019775">
    <property type="entry name" value="WD40_repeat_CS"/>
</dbReference>
<feature type="repeat" description="WD" evidence="3">
    <location>
        <begin position="442"/>
        <end position="483"/>
    </location>
</feature>
<name>A0A4E0RHP5_FASHE</name>
<evidence type="ECO:0000313" key="7">
    <source>
        <dbReference type="Proteomes" id="UP000230066"/>
    </source>
</evidence>
<evidence type="ECO:0000256" key="3">
    <source>
        <dbReference type="PROSITE-ProRule" id="PRU00221"/>
    </source>
</evidence>
<protein>
    <submittedName>
        <fullName evidence="6">Sperm-associated antigen 16 protein</fullName>
    </submittedName>
</protein>
<comment type="caution">
    <text evidence="6">The sequence shown here is derived from an EMBL/GenBank/DDBJ whole genome shotgun (WGS) entry which is preliminary data.</text>
</comment>
<evidence type="ECO:0000313" key="6">
    <source>
        <dbReference type="EMBL" id="THD25564.1"/>
    </source>
</evidence>
<feature type="region of interest" description="Disordered" evidence="5">
    <location>
        <begin position="244"/>
        <end position="282"/>
    </location>
</feature>
<dbReference type="PRINTS" id="PR00320">
    <property type="entry name" value="GPROTEINBRPT"/>
</dbReference>
<evidence type="ECO:0000256" key="2">
    <source>
        <dbReference type="ARBA" id="ARBA00022737"/>
    </source>
</evidence>
<dbReference type="InterPro" id="IPR050995">
    <property type="entry name" value="WD-F-box_domain-protein"/>
</dbReference>